<dbReference type="Gene3D" id="1.20.1530.20">
    <property type="match status" value="1"/>
</dbReference>
<dbReference type="GO" id="GO:0055085">
    <property type="term" value="P:transmembrane transport"/>
    <property type="evidence" value="ECO:0007669"/>
    <property type="project" value="InterPro"/>
</dbReference>
<keyword evidence="7 8" id="KW-0472">Membrane</keyword>
<gene>
    <name evidence="9" type="ORF">K5I21_18965</name>
</gene>
<name>A0AAW5F7U3_CLOSY</name>
<protein>
    <submittedName>
        <fullName evidence="9">AEC family transporter</fullName>
    </submittedName>
</protein>
<dbReference type="Pfam" id="PF03547">
    <property type="entry name" value="Mem_trans"/>
    <property type="match status" value="2"/>
</dbReference>
<evidence type="ECO:0000256" key="8">
    <source>
        <dbReference type="SAM" id="Phobius"/>
    </source>
</evidence>
<feature type="transmembrane region" description="Helical" evidence="8">
    <location>
        <begin position="250"/>
        <end position="272"/>
    </location>
</feature>
<dbReference type="InterPro" id="IPR038770">
    <property type="entry name" value="Na+/solute_symporter_sf"/>
</dbReference>
<feature type="transmembrane region" description="Helical" evidence="8">
    <location>
        <begin position="193"/>
        <end position="211"/>
    </location>
</feature>
<sequence length="303" mass="32568">MELIKLFNLQGSLFIMILAGVVLKRKGIIDEPGKRCLTDLCVNIIIPCNIVKSCLIEFDISIMKACGLLLAVGIVMQLLCVFLNRFLFDGFEEHQKKVLQYCTIVSNGGFLGNPVAEGVYGELGLLYASIFLIPMRVVMWSAGTSYFISGGTDKKKVLRNILTHPCLVAVYLGMFLMFTQIHVPEVLASSVRSIGNCNSAVTMFIIGTILADVDVRTIINKTTAGFGIFRLVLLPGAALALSRLLGLDSVAAGVAVIMTGMPAGATAAIFAARYGSDAEFATKCVVLSTLLSMITIPVWCAVI</sequence>
<keyword evidence="6 8" id="KW-1133">Transmembrane helix</keyword>
<dbReference type="RefSeq" id="WP_024739549.1">
    <property type="nucleotide sequence ID" value="NZ_JAINVB010000001.1"/>
</dbReference>
<keyword evidence="5 8" id="KW-0812">Transmembrane</keyword>
<dbReference type="EMBL" id="JAINVB010000001">
    <property type="protein sequence ID" value="MCK0087909.1"/>
    <property type="molecule type" value="Genomic_DNA"/>
</dbReference>
<comment type="subcellular location">
    <subcellularLocation>
        <location evidence="1">Cell membrane</location>
        <topology evidence="1">Multi-pass membrane protein</topology>
    </subcellularLocation>
</comment>
<evidence type="ECO:0000256" key="1">
    <source>
        <dbReference type="ARBA" id="ARBA00004651"/>
    </source>
</evidence>
<proteinExistence type="inferred from homology"/>
<keyword evidence="4" id="KW-1003">Cell membrane</keyword>
<dbReference type="InterPro" id="IPR004776">
    <property type="entry name" value="Mem_transp_PIN-like"/>
</dbReference>
<dbReference type="GO" id="GO:0005886">
    <property type="term" value="C:plasma membrane"/>
    <property type="evidence" value="ECO:0007669"/>
    <property type="project" value="UniProtKB-SubCell"/>
</dbReference>
<evidence type="ECO:0000256" key="2">
    <source>
        <dbReference type="ARBA" id="ARBA00010145"/>
    </source>
</evidence>
<dbReference type="PANTHER" id="PTHR36838">
    <property type="entry name" value="AUXIN EFFLUX CARRIER FAMILY PROTEIN"/>
    <property type="match status" value="1"/>
</dbReference>
<organism evidence="9 10">
    <name type="scientific">Clostridium symbiosum</name>
    <name type="common">Bacteroides symbiosus</name>
    <dbReference type="NCBI Taxonomy" id="1512"/>
    <lineage>
        <taxon>Bacteria</taxon>
        <taxon>Bacillati</taxon>
        <taxon>Bacillota</taxon>
        <taxon>Clostridia</taxon>
        <taxon>Lachnospirales</taxon>
        <taxon>Lachnospiraceae</taxon>
        <taxon>Otoolea</taxon>
    </lineage>
</organism>
<keyword evidence="3" id="KW-0813">Transport</keyword>
<dbReference type="AlphaFoldDB" id="A0AAW5F7U3"/>
<feature type="transmembrane region" description="Helical" evidence="8">
    <location>
        <begin position="161"/>
        <end position="181"/>
    </location>
</feature>
<evidence type="ECO:0000256" key="6">
    <source>
        <dbReference type="ARBA" id="ARBA00022989"/>
    </source>
</evidence>
<feature type="transmembrane region" description="Helical" evidence="8">
    <location>
        <begin position="284"/>
        <end position="302"/>
    </location>
</feature>
<feature type="transmembrane region" description="Helical" evidence="8">
    <location>
        <begin position="125"/>
        <end position="149"/>
    </location>
</feature>
<feature type="transmembrane region" description="Helical" evidence="8">
    <location>
        <begin position="223"/>
        <end position="244"/>
    </location>
</feature>
<dbReference type="Proteomes" id="UP001203136">
    <property type="component" value="Unassembled WGS sequence"/>
</dbReference>
<evidence type="ECO:0000313" key="10">
    <source>
        <dbReference type="Proteomes" id="UP001203136"/>
    </source>
</evidence>
<evidence type="ECO:0000256" key="7">
    <source>
        <dbReference type="ARBA" id="ARBA00023136"/>
    </source>
</evidence>
<evidence type="ECO:0000256" key="5">
    <source>
        <dbReference type="ARBA" id="ARBA00022692"/>
    </source>
</evidence>
<dbReference type="PANTHER" id="PTHR36838:SF1">
    <property type="entry name" value="SLR1864 PROTEIN"/>
    <property type="match status" value="1"/>
</dbReference>
<feature type="transmembrane region" description="Helical" evidence="8">
    <location>
        <begin position="68"/>
        <end position="88"/>
    </location>
</feature>
<accession>A0AAW5F7U3</accession>
<comment type="similarity">
    <text evidence="2">Belongs to the auxin efflux carrier (TC 2.A.69) family.</text>
</comment>
<reference evidence="9" key="1">
    <citation type="journal article" date="2022" name="Cell Host Microbe">
        <title>Colonization of the live biotherapeutic product VE303 and modulation of the microbiota and metabolites in healthy volunteers.</title>
        <authorList>
            <person name="Dsouza M."/>
            <person name="Menon R."/>
            <person name="Crossette E."/>
            <person name="Bhattarai S.K."/>
            <person name="Schneider J."/>
            <person name="Kim Y.G."/>
            <person name="Reddy S."/>
            <person name="Caballero S."/>
            <person name="Felix C."/>
            <person name="Cornacchione L."/>
            <person name="Hendrickson J."/>
            <person name="Watson A.R."/>
            <person name="Minot S.S."/>
            <person name="Greenfield N."/>
            <person name="Schopf L."/>
            <person name="Szabady R."/>
            <person name="Patarroyo J."/>
            <person name="Smith W."/>
            <person name="Harrison P."/>
            <person name="Kuijper E.J."/>
            <person name="Kelly C.P."/>
            <person name="Olle B."/>
            <person name="Bobilev D."/>
            <person name="Silber J.L."/>
            <person name="Bucci V."/>
            <person name="Roberts B."/>
            <person name="Faith J."/>
            <person name="Norman J.M."/>
        </authorList>
    </citation>
    <scope>NUCLEOTIDE SEQUENCE</scope>
    <source>
        <strain evidence="9">VE303-04</strain>
    </source>
</reference>
<evidence type="ECO:0000313" key="9">
    <source>
        <dbReference type="EMBL" id="MCK0087909.1"/>
    </source>
</evidence>
<evidence type="ECO:0000256" key="3">
    <source>
        <dbReference type="ARBA" id="ARBA00022448"/>
    </source>
</evidence>
<evidence type="ECO:0000256" key="4">
    <source>
        <dbReference type="ARBA" id="ARBA00022475"/>
    </source>
</evidence>
<comment type="caution">
    <text evidence="9">The sequence shown here is derived from an EMBL/GenBank/DDBJ whole genome shotgun (WGS) entry which is preliminary data.</text>
</comment>
<feature type="transmembrane region" description="Helical" evidence="8">
    <location>
        <begin position="6"/>
        <end position="23"/>
    </location>
</feature>